<feature type="chain" id="PRO_5044553486" evidence="1">
    <location>
        <begin position="18"/>
        <end position="75"/>
    </location>
</feature>
<protein>
    <submittedName>
        <fullName evidence="4">Secreted protein</fullName>
    </submittedName>
</protein>
<proteinExistence type="predicted"/>
<dbReference type="EMBL" id="UYWY01021749">
    <property type="protein sequence ID" value="VDM44816.1"/>
    <property type="molecule type" value="Genomic_DNA"/>
</dbReference>
<feature type="signal peptide" evidence="1">
    <location>
        <begin position="1"/>
        <end position="17"/>
    </location>
</feature>
<reference evidence="4" key="1">
    <citation type="submission" date="2016-06" db="UniProtKB">
        <authorList>
            <consortium name="WormBaseParasite"/>
        </authorList>
    </citation>
    <scope>IDENTIFICATION</scope>
</reference>
<organism evidence="3 4">
    <name type="scientific">Toxocara canis</name>
    <name type="common">Canine roundworm</name>
    <dbReference type="NCBI Taxonomy" id="6265"/>
    <lineage>
        <taxon>Eukaryota</taxon>
        <taxon>Metazoa</taxon>
        <taxon>Ecdysozoa</taxon>
        <taxon>Nematoda</taxon>
        <taxon>Chromadorea</taxon>
        <taxon>Rhabditida</taxon>
        <taxon>Spirurina</taxon>
        <taxon>Ascaridomorpha</taxon>
        <taxon>Ascaridoidea</taxon>
        <taxon>Toxocaridae</taxon>
        <taxon>Toxocara</taxon>
    </lineage>
</organism>
<gene>
    <name evidence="2" type="ORF">TCNE_LOCUS13495</name>
</gene>
<sequence>MFLFLFLVESLSGRIYSSPPENCEIHTNELAKIAASLLPPLTSALSEKLEAVVQPVVDRLDKLVELISKNQSPTT</sequence>
<evidence type="ECO:0000313" key="4">
    <source>
        <dbReference type="WBParaSite" id="TCNE_0001349501-mRNA-1"/>
    </source>
</evidence>
<dbReference type="AlphaFoldDB" id="A0A183UYC5"/>
<keyword evidence="3" id="KW-1185">Reference proteome</keyword>
<evidence type="ECO:0000256" key="1">
    <source>
        <dbReference type="SAM" id="SignalP"/>
    </source>
</evidence>
<accession>A0A183UYC5</accession>
<evidence type="ECO:0000313" key="2">
    <source>
        <dbReference type="EMBL" id="VDM44816.1"/>
    </source>
</evidence>
<evidence type="ECO:0000313" key="3">
    <source>
        <dbReference type="Proteomes" id="UP000050794"/>
    </source>
</evidence>
<dbReference type="Proteomes" id="UP000050794">
    <property type="component" value="Unassembled WGS sequence"/>
</dbReference>
<name>A0A183UYC5_TOXCA</name>
<keyword evidence="1" id="KW-0732">Signal</keyword>
<reference evidence="2 3" key="2">
    <citation type="submission" date="2018-11" db="EMBL/GenBank/DDBJ databases">
        <authorList>
            <consortium name="Pathogen Informatics"/>
        </authorList>
    </citation>
    <scope>NUCLEOTIDE SEQUENCE [LARGE SCALE GENOMIC DNA]</scope>
</reference>
<dbReference type="WBParaSite" id="TCNE_0001349501-mRNA-1">
    <property type="protein sequence ID" value="TCNE_0001349501-mRNA-1"/>
    <property type="gene ID" value="TCNE_0001349501"/>
</dbReference>